<evidence type="ECO:0000313" key="1">
    <source>
        <dbReference type="EMBL" id="RAH44656.1"/>
    </source>
</evidence>
<organism evidence="1 2">
    <name type="scientific">Aspergillus brunneoviolaceus CBS 621.78</name>
    <dbReference type="NCBI Taxonomy" id="1450534"/>
    <lineage>
        <taxon>Eukaryota</taxon>
        <taxon>Fungi</taxon>
        <taxon>Dikarya</taxon>
        <taxon>Ascomycota</taxon>
        <taxon>Pezizomycotina</taxon>
        <taxon>Eurotiomycetes</taxon>
        <taxon>Eurotiomycetidae</taxon>
        <taxon>Eurotiales</taxon>
        <taxon>Aspergillaceae</taxon>
        <taxon>Aspergillus</taxon>
        <taxon>Aspergillus subgen. Circumdati</taxon>
    </lineage>
</organism>
<protein>
    <submittedName>
        <fullName evidence="1">Uncharacterized protein</fullName>
    </submittedName>
</protein>
<dbReference type="EMBL" id="KZ825352">
    <property type="protein sequence ID" value="RAH44656.1"/>
    <property type="molecule type" value="Genomic_DNA"/>
</dbReference>
<accession>A0ACD1G6A8</accession>
<evidence type="ECO:0000313" key="2">
    <source>
        <dbReference type="Proteomes" id="UP000249057"/>
    </source>
</evidence>
<sequence>MGSRAYVVALLIERVGIYARKLIAAPLERVAAATEAVTQCRSVINHTTDQSKSTPDEEVLEPQTIPNSVMAGDDIWQDEIFASVARDRSNPTSRSSSTVSPADQAAPFFQSVGDVSLSDAHLAAAGEEGEPKFTGWDGFWSDPLFENVAGRRDRAAGQQDREFWKYELDEAIPLSSLFPSLDSDAWNELRFRKSAIEFWSRPIGTEPAGLYLRTEIELNGALDGVFQVFRTVLGEAVQPVLRLSAYLGVTMEQDQTMAIDGVSLSGSLIGLRTPLPPVLELVTILSVGLRLNVGSTTNVVGETSAVQAGVFGDLQIQLPGLTGSLQLEYEADLSEDWLELSMTIPGNKKWENALGADSFHLDEVRFFAKIPLHTAAPADTTTTSGDISSDVIARPDPQTLLSIAATARWKGSDGADVGLKGVIVKGRPDLSFLEGHIEKVTWSDIKRLFSDVHSRNLDDTEHEITCENLTVRISQAQFLLQGSLTINGRALAKATIAITRAGIAITAEVDRWEVGDGLVVIEHAALILLVGSSGDKDSSAPRQPEDEPPSKRRRTTGGPEKEKKGWSGSLEVTGRVLIHTDGQQGKSGHPPVEVDVTLAMGKQNQEWFWVVCGHLKADLSLSRFVSAIDEDSDIDLRLKEISLIASSTNRPTWFYLCARLEQVPLLQMGDMVKKPAAGDQSYLSLGWAKGSSIPSVSIYLPESLKIELGPRFRSRRFQLSLGSSATGGVAFAFRGIFDVKVGDDNSWYKFDLKMAVDPIGADGELFFDGNINNPFGLSKRLTIGPRLGIGLKFNWAQLAASGLPIGAGIKGSLYLDDNVDKPYDLVLYICEDPRDMVIKAEAPAMDYTEIIQFVAAAMDTQIPTTDVTLFRFQDVLIYASMGATFGGEHYPAGFRFKGGLTICDHEAAMDASLTTEGLRLKAWLQTFRLGPLSVGGDVVLPGKEGTFALLDMELTRERQAFVLNGFVELFDLHAAVDVHIQLLPAPIFYFDFEMQWSTLLAIKAKAEMVGGTNLMCNPREASWEVSAEFEQTIIQEMARSLERALRAVHEKVEAKINGAKQAVADAERVYKEKIAKAQADLEEERAKYQAENDRLDQELDRLERETQAQSAVHRDAVFEKKKEESSAVAEAETVRDHTIHEANAEVQEKERALNNEESRGTREHNDAISDRERRRQEFMAKFGDAEAAVQRARDNVANAKRTVENLRSQIDGLENRLSGLRWFQKALALDTHLQIAALGIQYGTAKVGLGVADGALELAQKIMQSQLFHDLTQALHHACEAVETIKRQVDNAINAARDHLHNAQKLLDVAKSAAQGKFDEARRQAREMVDTAQKIHDDYVEKQEKESKKLRIQLQQLKNSGLSAGVSLAEGVLEAAKNNNAAFLAAQAGLDAVKVVEGAIYDTLRTMIEAAATLCDIRVVRLRGTITARPEEQSAFQIYLEGTLVGQDFKFDLVYYPGKTIEFLEGLAKEAMGHLKLT</sequence>
<dbReference type="Proteomes" id="UP000249057">
    <property type="component" value="Unassembled WGS sequence"/>
</dbReference>
<reference evidence="1" key="1">
    <citation type="submission" date="2018-02" db="EMBL/GenBank/DDBJ databases">
        <title>The genomes of Aspergillus section Nigri reveals drivers in fungal speciation.</title>
        <authorList>
            <consortium name="DOE Joint Genome Institute"/>
            <person name="Vesth T.C."/>
            <person name="Nybo J."/>
            <person name="Theobald S."/>
            <person name="Brandl J."/>
            <person name="Frisvad J.C."/>
            <person name="Nielsen K.F."/>
            <person name="Lyhne E.K."/>
            <person name="Kogle M.E."/>
            <person name="Kuo A."/>
            <person name="Riley R."/>
            <person name="Clum A."/>
            <person name="Nolan M."/>
            <person name="Lipzen A."/>
            <person name="Salamov A."/>
            <person name="Henrissat B."/>
            <person name="Wiebenga A."/>
            <person name="De vries R.P."/>
            <person name="Grigoriev I.V."/>
            <person name="Mortensen U.H."/>
            <person name="Andersen M.R."/>
            <person name="Baker S.E."/>
        </authorList>
    </citation>
    <scope>NUCLEOTIDE SEQUENCE</scope>
    <source>
        <strain evidence="1">CBS 621.78</strain>
    </source>
</reference>
<name>A0ACD1G6A8_9EURO</name>
<gene>
    <name evidence="1" type="ORF">BO95DRAFT_515455</name>
</gene>
<keyword evidence="2" id="KW-1185">Reference proteome</keyword>
<proteinExistence type="predicted"/>